<comment type="caution">
    <text evidence="3">The sequence shown here is derived from an EMBL/GenBank/DDBJ whole genome shotgun (WGS) entry which is preliminary data.</text>
</comment>
<proteinExistence type="predicted"/>
<evidence type="ECO:0000313" key="4">
    <source>
        <dbReference type="Proteomes" id="UP000022447"/>
    </source>
</evidence>
<feature type="signal peptide" evidence="1">
    <location>
        <begin position="1"/>
        <end position="18"/>
    </location>
</feature>
<reference evidence="3 4" key="1">
    <citation type="submission" date="2014-01" db="EMBL/GenBank/DDBJ databases">
        <title>Roseivivax halodurans JCM 10272 Genome Sequencing.</title>
        <authorList>
            <person name="Lai Q."/>
            <person name="Li G."/>
            <person name="Shao Z."/>
        </authorList>
    </citation>
    <scope>NUCLEOTIDE SEQUENCE [LARGE SCALE GENOMIC DNA]</scope>
    <source>
        <strain evidence="3 4">JCM 10272</strain>
    </source>
</reference>
<dbReference type="EMBL" id="JALZ01000003">
    <property type="protein sequence ID" value="ETX15780.1"/>
    <property type="molecule type" value="Genomic_DNA"/>
</dbReference>
<feature type="domain" description="Extensin-like C-terminal" evidence="2">
    <location>
        <begin position="142"/>
        <end position="292"/>
    </location>
</feature>
<dbReference type="InterPro" id="IPR009683">
    <property type="entry name" value="Extensin-like_C"/>
</dbReference>
<dbReference type="Proteomes" id="UP000022447">
    <property type="component" value="Unassembled WGS sequence"/>
</dbReference>
<evidence type="ECO:0000256" key="1">
    <source>
        <dbReference type="SAM" id="SignalP"/>
    </source>
</evidence>
<organism evidence="3 4">
    <name type="scientific">Roseivivax halodurans JCM 10272</name>
    <dbReference type="NCBI Taxonomy" id="1449350"/>
    <lineage>
        <taxon>Bacteria</taxon>
        <taxon>Pseudomonadati</taxon>
        <taxon>Pseudomonadota</taxon>
        <taxon>Alphaproteobacteria</taxon>
        <taxon>Rhodobacterales</taxon>
        <taxon>Roseobacteraceae</taxon>
        <taxon>Roseivivax</taxon>
    </lineage>
</organism>
<dbReference type="PATRIC" id="fig|1449350.3.peg.889"/>
<feature type="chain" id="PRO_5004977279" evidence="1">
    <location>
        <begin position="19"/>
        <end position="293"/>
    </location>
</feature>
<gene>
    <name evidence="3" type="ORF">OCH239_11390</name>
</gene>
<accession>X7EIS0</accession>
<evidence type="ECO:0000313" key="3">
    <source>
        <dbReference type="EMBL" id="ETX15780.1"/>
    </source>
</evidence>
<evidence type="ECO:0000259" key="2">
    <source>
        <dbReference type="Pfam" id="PF06904"/>
    </source>
</evidence>
<dbReference type="Pfam" id="PF06904">
    <property type="entry name" value="Extensin-like_C"/>
    <property type="match status" value="1"/>
</dbReference>
<dbReference type="OrthoDB" id="9809788at2"/>
<dbReference type="AlphaFoldDB" id="X7EIS0"/>
<dbReference type="eggNOG" id="COG3921">
    <property type="taxonomic scope" value="Bacteria"/>
</dbReference>
<sequence>MRALGLVALLALAAPALADAPETSLRPVSRALAAEADPDLRPAARPITEAKLARKLIARWERLEPVPRATPLRYFPGYEDTDIRAFAQASPQAVSHALRPLRRTESLAQKAMARQAERRRGALCGDVGIQGEAVGYVPGRLDACEIRDAVEVRSVSGVALSHHALMDCTTARALKSWVDRGLKPAVGSAGGGVDRLRVAAHYSCRTRNNQPGAEVSEHGKGRAIDISAIRLRDGTRMTVLGGYRSEAHGPILQRAYRAACGIFATTLGPDSDRFHQDHFHFDTARRRSGAYCP</sequence>
<keyword evidence="4" id="KW-1185">Reference proteome</keyword>
<dbReference type="RefSeq" id="WP_037259270.1">
    <property type="nucleotide sequence ID" value="NZ_JALZ01000003.1"/>
</dbReference>
<protein>
    <submittedName>
        <fullName evidence="3">Extensin family protein</fullName>
    </submittedName>
</protein>
<dbReference type="STRING" id="1449350.OCH239_11390"/>
<keyword evidence="1" id="KW-0732">Signal</keyword>
<name>X7EIS0_9RHOB</name>